<dbReference type="PANTHER" id="PTHR31642:SF160">
    <property type="entry name" value="HXXXD-TYPE ACYL-TRANSFERASE FAMILY PROTEIN"/>
    <property type="match status" value="1"/>
</dbReference>
<dbReference type="Proteomes" id="UP001605036">
    <property type="component" value="Unassembled WGS sequence"/>
</dbReference>
<gene>
    <name evidence="2" type="ORF">R1flu_010833</name>
</gene>
<dbReference type="Gene3D" id="3.30.559.10">
    <property type="entry name" value="Chloramphenicol acetyltransferase-like domain"/>
    <property type="match status" value="2"/>
</dbReference>
<keyword evidence="3" id="KW-1185">Reference proteome</keyword>
<organism evidence="2 3">
    <name type="scientific">Riccia fluitans</name>
    <dbReference type="NCBI Taxonomy" id="41844"/>
    <lineage>
        <taxon>Eukaryota</taxon>
        <taxon>Viridiplantae</taxon>
        <taxon>Streptophyta</taxon>
        <taxon>Embryophyta</taxon>
        <taxon>Marchantiophyta</taxon>
        <taxon>Marchantiopsida</taxon>
        <taxon>Marchantiidae</taxon>
        <taxon>Marchantiales</taxon>
        <taxon>Ricciaceae</taxon>
        <taxon>Riccia</taxon>
    </lineage>
</organism>
<protein>
    <submittedName>
        <fullName evidence="2">Uncharacterized protein</fullName>
    </submittedName>
</protein>
<proteinExistence type="inferred from homology"/>
<accession>A0ABD1Z6F8</accession>
<comment type="caution">
    <text evidence="2">The sequence shown here is derived from an EMBL/GenBank/DDBJ whole genome shotgun (WGS) entry which is preliminary data.</text>
</comment>
<dbReference type="InterPro" id="IPR023213">
    <property type="entry name" value="CAT-like_dom_sf"/>
</dbReference>
<reference evidence="2 3" key="1">
    <citation type="submission" date="2024-09" db="EMBL/GenBank/DDBJ databases">
        <title>Chromosome-scale assembly of Riccia fluitans.</title>
        <authorList>
            <person name="Paukszto L."/>
            <person name="Sawicki J."/>
            <person name="Karawczyk K."/>
            <person name="Piernik-Szablinska J."/>
            <person name="Szczecinska M."/>
            <person name="Mazdziarz M."/>
        </authorList>
    </citation>
    <scope>NUCLEOTIDE SEQUENCE [LARGE SCALE GENOMIC DNA]</scope>
    <source>
        <strain evidence="2">Rf_01</strain>
        <tissue evidence="2">Aerial parts of the thallus</tissue>
    </source>
</reference>
<comment type="similarity">
    <text evidence="1">Belongs to the plant acyltransferase family.</text>
</comment>
<evidence type="ECO:0000256" key="1">
    <source>
        <dbReference type="ARBA" id="ARBA00009861"/>
    </source>
</evidence>
<dbReference type="PANTHER" id="PTHR31642">
    <property type="entry name" value="TRICHOTHECENE 3-O-ACETYLTRANSFERASE"/>
    <property type="match status" value="1"/>
</dbReference>
<evidence type="ECO:0000313" key="2">
    <source>
        <dbReference type="EMBL" id="KAL2643246.1"/>
    </source>
</evidence>
<evidence type="ECO:0000313" key="3">
    <source>
        <dbReference type="Proteomes" id="UP001605036"/>
    </source>
</evidence>
<dbReference type="Pfam" id="PF02458">
    <property type="entry name" value="Transferase"/>
    <property type="match status" value="1"/>
</dbReference>
<name>A0ABD1Z6F8_9MARC</name>
<dbReference type="InterPro" id="IPR050317">
    <property type="entry name" value="Plant_Fungal_Acyltransferase"/>
</dbReference>
<sequence>MFASPMAFGRSLFTVGGVTFRPTGVRKSLVTPSQPTKVENEWLPLSNLDRVVTPAFSSTIHFFDGGVSTDRSFESVVASLKQSLAEVLVHFFPLAGRLELRDDGHVDLHCNDAGAIFIQASVGVTLEELGGPQPMDALSGLEIARLGKGPIYMPDQLMSMPALVVQVTQFKCGTVAVATNWHHTVADGSAGCHFIKSWSEVATGREISLVPNHNRQLLAPRQQPDPSLVQGYSTQSAHNLNNVMNDRGTQKSFTGSSESPVINTFHLDKMTVQKMKDQANEELGQEAVRKFTSAEGISAILWQKMTQARRADRESCRADAQTGDGEFNGSNRIQTRFFMFVDGRKKLDMPAGYFGNVVCSACAVSTEETILENSSVYAAGLIREACKKVDADYFRSLIDWVEVQGSNPSKSEHVNSAGHDVAATFWTFFPLYEMEFGFGKPVYAARNSPPRPLIDGIAMMPSSKGPGNMVALLNLSADRMARLRNDSAFQNSFIGMNSKLDADSY</sequence>
<dbReference type="AlphaFoldDB" id="A0ABD1Z6F8"/>
<dbReference type="EMBL" id="JBHFFA010000002">
    <property type="protein sequence ID" value="KAL2643246.1"/>
    <property type="molecule type" value="Genomic_DNA"/>
</dbReference>